<sequence length="365" mass="42063">MLKLLSANDVAYGFHISNAKPYEKEAIFLEVNLTQTEQSKVMLFKFSLKASTDYDFHQVGFKEHEKYHDLRHEYFYLIYPKKSGQVLLEFEMTKSITDDDKVAYSISGDRDNVKGLEKKDIEVALKPLVLEVKAIPKDTDLVGDFSLSSKIDKVKTKAFDPVNVKVELKGKGFLTAFELLKENKSYKLFTQNPKLKTLHTKVGSSSSLQWDYAISAKENFSLEKQILRAFNPKTQKAYELLVPGYKVEVEKVDEASLLDKEDYPSKSKGIDWTFWSWFFSYFVVFVAGFLMPRDLFKSKKITQKSAEDMLRNKISEAQTHKALLHVLLLENDKRFSKAIEALEGVVYNGEQKSLSQIKRNMEYIS</sequence>
<evidence type="ECO:0000313" key="2">
    <source>
        <dbReference type="EMBL" id="CAA6816513.1"/>
    </source>
</evidence>
<reference evidence="2" key="1">
    <citation type="submission" date="2020-01" db="EMBL/GenBank/DDBJ databases">
        <authorList>
            <person name="Meier V. D."/>
            <person name="Meier V D."/>
        </authorList>
    </citation>
    <scope>NUCLEOTIDE SEQUENCE</scope>
    <source>
        <strain evidence="2">HLG_WM_MAG_04</strain>
    </source>
</reference>
<name>A0A6S6TLC7_9BACT</name>
<keyword evidence="1" id="KW-0472">Membrane</keyword>
<accession>A0A6S6TLC7</accession>
<dbReference type="AlphaFoldDB" id="A0A6S6TLC7"/>
<organism evidence="2">
    <name type="scientific">uncultured Sulfurovum sp</name>
    <dbReference type="NCBI Taxonomy" id="269237"/>
    <lineage>
        <taxon>Bacteria</taxon>
        <taxon>Pseudomonadati</taxon>
        <taxon>Campylobacterota</taxon>
        <taxon>Epsilonproteobacteria</taxon>
        <taxon>Campylobacterales</taxon>
        <taxon>Sulfurovaceae</taxon>
        <taxon>Sulfurovum</taxon>
        <taxon>environmental samples</taxon>
    </lineage>
</organism>
<dbReference type="EMBL" id="CACVAX010000045">
    <property type="protein sequence ID" value="CAA6816513.1"/>
    <property type="molecule type" value="Genomic_DNA"/>
</dbReference>
<keyword evidence="1" id="KW-1133">Transmembrane helix</keyword>
<evidence type="ECO:0008006" key="3">
    <source>
        <dbReference type="Google" id="ProtNLM"/>
    </source>
</evidence>
<gene>
    <name evidence="2" type="ORF">HELGO_WM7312</name>
</gene>
<feature type="transmembrane region" description="Helical" evidence="1">
    <location>
        <begin position="272"/>
        <end position="291"/>
    </location>
</feature>
<proteinExistence type="predicted"/>
<protein>
    <recommendedName>
        <fullName evidence="3">BatD</fullName>
    </recommendedName>
</protein>
<evidence type="ECO:0000256" key="1">
    <source>
        <dbReference type="SAM" id="Phobius"/>
    </source>
</evidence>
<keyword evidence="1" id="KW-0812">Transmembrane</keyword>